<name>Q2N5X8_ERYLH</name>
<dbReference type="InterPro" id="IPR017946">
    <property type="entry name" value="PLC-like_Pdiesterase_TIM-brl"/>
</dbReference>
<dbReference type="HOGENOM" id="CLU_030006_10_0_5"/>
<proteinExistence type="predicted"/>
<dbReference type="eggNOG" id="COG0584">
    <property type="taxonomic scope" value="Bacteria"/>
</dbReference>
<dbReference type="SUPFAM" id="SSF51695">
    <property type="entry name" value="PLC-like phosphodiesterases"/>
    <property type="match status" value="1"/>
</dbReference>
<dbReference type="Pfam" id="PF03009">
    <property type="entry name" value="GDPD"/>
    <property type="match status" value="1"/>
</dbReference>
<accession>Q2N5X8</accession>
<gene>
    <name evidence="2" type="ordered locus">ELI_14105</name>
</gene>
<dbReference type="PROSITE" id="PS51704">
    <property type="entry name" value="GP_PDE"/>
    <property type="match status" value="1"/>
</dbReference>
<reference evidence="3" key="1">
    <citation type="journal article" date="2009" name="J. Bacteriol.">
        <title>Complete genome sequence of Erythrobacter litoralis HTCC2594.</title>
        <authorList>
            <person name="Oh H.M."/>
            <person name="Giovannoni S.J."/>
            <person name="Ferriera S."/>
            <person name="Johnson J."/>
            <person name="Cho J.C."/>
        </authorList>
    </citation>
    <scope>NUCLEOTIDE SEQUENCE [LARGE SCALE GENOMIC DNA]</scope>
    <source>
        <strain evidence="3">HTCC2594</strain>
    </source>
</reference>
<dbReference type="GO" id="GO:0006629">
    <property type="term" value="P:lipid metabolic process"/>
    <property type="evidence" value="ECO:0007669"/>
    <property type="project" value="InterPro"/>
</dbReference>
<organism evidence="2 3">
    <name type="scientific">Erythrobacter litoralis (strain HTCC2594)</name>
    <dbReference type="NCBI Taxonomy" id="314225"/>
    <lineage>
        <taxon>Bacteria</taxon>
        <taxon>Pseudomonadati</taxon>
        <taxon>Pseudomonadota</taxon>
        <taxon>Alphaproteobacteria</taxon>
        <taxon>Sphingomonadales</taxon>
        <taxon>Erythrobacteraceae</taxon>
        <taxon>Erythrobacter/Porphyrobacter group</taxon>
        <taxon>Erythrobacter</taxon>
    </lineage>
</organism>
<keyword evidence="3" id="KW-1185">Reference proteome</keyword>
<dbReference type="GO" id="GO:0008081">
    <property type="term" value="F:phosphoric diester hydrolase activity"/>
    <property type="evidence" value="ECO:0007669"/>
    <property type="project" value="InterPro"/>
</dbReference>
<dbReference type="RefSeq" id="WP_011415735.1">
    <property type="nucleotide sequence ID" value="NC_007722.1"/>
</dbReference>
<dbReference type="PANTHER" id="PTHR46211">
    <property type="entry name" value="GLYCEROPHOSPHORYL DIESTER PHOSPHODIESTERASE"/>
    <property type="match status" value="1"/>
</dbReference>
<dbReference type="Gene3D" id="3.20.20.190">
    <property type="entry name" value="Phosphatidylinositol (PI) phosphodiesterase"/>
    <property type="match status" value="1"/>
</dbReference>
<dbReference type="EMBL" id="CP000157">
    <property type="protein sequence ID" value="ABC64913.1"/>
    <property type="molecule type" value="Genomic_DNA"/>
</dbReference>
<dbReference type="AlphaFoldDB" id="Q2N5X8"/>
<dbReference type="KEGG" id="eli:ELI_14105"/>
<dbReference type="STRING" id="314225.ELI_14105"/>
<sequence length="252" mass="27918">MRRRPVPDWLTRWEYAHRGLHGTGPDGTRVPENSLAGAKLAIEAGMGIECDIQRSADDWPMVFHDWDLLRLTGQDGFTEGATALALKELRYLDSEEGPATMADLLDLVAGRVPLLIEIKSKRGYDVEASCAAVSNALREYAGDHAVMSFDPRVARWFRRKCPQTCAGLVMREDEHGYTQKRWQRRLAFAIAKPDFLAYHIAALPCAWVASLRAGGLPVLTWTVNSPETRARALLYADALISEGLGLPETVAS</sequence>
<evidence type="ECO:0000259" key="1">
    <source>
        <dbReference type="PROSITE" id="PS51704"/>
    </source>
</evidence>
<evidence type="ECO:0000313" key="2">
    <source>
        <dbReference type="EMBL" id="ABC64913.1"/>
    </source>
</evidence>
<dbReference type="InterPro" id="IPR030395">
    <property type="entry name" value="GP_PDE_dom"/>
</dbReference>
<dbReference type="Proteomes" id="UP000008808">
    <property type="component" value="Chromosome"/>
</dbReference>
<protein>
    <recommendedName>
        <fullName evidence="1">GP-PDE domain-containing protein</fullName>
    </recommendedName>
</protein>
<dbReference type="PANTHER" id="PTHR46211:SF1">
    <property type="entry name" value="GLYCEROPHOSPHODIESTER PHOSPHODIESTERASE, CYTOPLASMIC"/>
    <property type="match status" value="1"/>
</dbReference>
<feature type="domain" description="GP-PDE" evidence="1">
    <location>
        <begin position="12"/>
        <end position="252"/>
    </location>
</feature>
<evidence type="ECO:0000313" key="3">
    <source>
        <dbReference type="Proteomes" id="UP000008808"/>
    </source>
</evidence>